<keyword evidence="1" id="KW-0175">Coiled coil</keyword>
<keyword evidence="3" id="KW-1185">Reference proteome</keyword>
<dbReference type="OrthoDB" id="6129702at2759"/>
<evidence type="ECO:0000313" key="2">
    <source>
        <dbReference type="EMBL" id="CBY06980.1"/>
    </source>
</evidence>
<dbReference type="InParanoid" id="E4WTU8"/>
<accession>E4WTU8</accession>
<dbReference type="Proteomes" id="UP000001307">
    <property type="component" value="Unassembled WGS sequence"/>
</dbReference>
<gene>
    <name evidence="2" type="ORF">GSOID_T00006057001</name>
</gene>
<proteinExistence type="predicted"/>
<reference evidence="2" key="1">
    <citation type="journal article" date="2010" name="Science">
        <title>Plasticity of animal genome architecture unmasked by rapid evolution of a pelagic tunicate.</title>
        <authorList>
            <person name="Denoeud F."/>
            <person name="Henriet S."/>
            <person name="Mungpakdee S."/>
            <person name="Aury J.M."/>
            <person name="Da Silva C."/>
            <person name="Brinkmann H."/>
            <person name="Mikhaleva J."/>
            <person name="Olsen L.C."/>
            <person name="Jubin C."/>
            <person name="Canestro C."/>
            <person name="Bouquet J.M."/>
            <person name="Danks G."/>
            <person name="Poulain J."/>
            <person name="Campsteijn C."/>
            <person name="Adamski M."/>
            <person name="Cross I."/>
            <person name="Yadetie F."/>
            <person name="Muffato M."/>
            <person name="Louis A."/>
            <person name="Butcher S."/>
            <person name="Tsagkogeorga G."/>
            <person name="Konrad A."/>
            <person name="Singh S."/>
            <person name="Jensen M.F."/>
            <person name="Cong E.H."/>
            <person name="Eikeseth-Otteraa H."/>
            <person name="Noel B."/>
            <person name="Anthouard V."/>
            <person name="Porcel B.M."/>
            <person name="Kachouri-Lafond R."/>
            <person name="Nishino A."/>
            <person name="Ugolini M."/>
            <person name="Chourrout P."/>
            <person name="Nishida H."/>
            <person name="Aasland R."/>
            <person name="Huzurbazar S."/>
            <person name="Westhof E."/>
            <person name="Delsuc F."/>
            <person name="Lehrach H."/>
            <person name="Reinhardt R."/>
            <person name="Weissenbach J."/>
            <person name="Roy S.W."/>
            <person name="Artiguenave F."/>
            <person name="Postlethwait J.H."/>
            <person name="Manak J.R."/>
            <person name="Thompson E.M."/>
            <person name="Jaillon O."/>
            <person name="Du Pasquier L."/>
            <person name="Boudinot P."/>
            <person name="Liberles D.A."/>
            <person name="Volff J.N."/>
            <person name="Philippe H."/>
            <person name="Lenhard B."/>
            <person name="Roest Crollius H."/>
            <person name="Wincker P."/>
            <person name="Chourrout D."/>
        </authorList>
    </citation>
    <scope>NUCLEOTIDE SEQUENCE [LARGE SCALE GENOMIC DNA]</scope>
</reference>
<dbReference type="Gene3D" id="1.20.920.20">
    <property type="match status" value="1"/>
</dbReference>
<feature type="coiled-coil region" evidence="1">
    <location>
        <begin position="248"/>
        <end position="304"/>
    </location>
</feature>
<evidence type="ECO:0000313" key="3">
    <source>
        <dbReference type="Proteomes" id="UP000001307"/>
    </source>
</evidence>
<organism evidence="2">
    <name type="scientific">Oikopleura dioica</name>
    <name type="common">Tunicate</name>
    <dbReference type="NCBI Taxonomy" id="34765"/>
    <lineage>
        <taxon>Eukaryota</taxon>
        <taxon>Metazoa</taxon>
        <taxon>Chordata</taxon>
        <taxon>Tunicata</taxon>
        <taxon>Appendicularia</taxon>
        <taxon>Copelata</taxon>
        <taxon>Oikopleuridae</taxon>
        <taxon>Oikopleura</taxon>
    </lineage>
</organism>
<name>E4WTU8_OIKDI</name>
<dbReference type="AlphaFoldDB" id="E4WTU8"/>
<evidence type="ECO:0000256" key="1">
    <source>
        <dbReference type="SAM" id="Coils"/>
    </source>
</evidence>
<protein>
    <submittedName>
        <fullName evidence="2">Uncharacterized protein</fullName>
    </submittedName>
</protein>
<sequence length="446" mass="52045">MVMVGRQNNWIRPQELLDEYRIAKFDTRISSKNVESSFRQLFGFPKILSDFKNEALQELKRRENVLSTLSNQTTLATGNKNMSVQECKSLFQTFRGTLFSETWWENYLLKRRAPLADFTFEEVEIELCSRLFPIILDRGNTIELGFNRSTTSPSFLKREKTNLSKKRLLPKRERSRNGRRSSLWRDTSLAMGRFLGSRRGSWAPSRSRSRSKDELLYISENEGDNEKTKRLKREMRGAQDDLHRLPALEEVTEEAEQDEEVDKELVDQAKKMIEILNEKKNLRSAISQKEIKELEEVLERIEKKGWVRRLQEDYNEGQKLLARLRTYEKMRHQIMALTQPTISEIRSYQYPPKQVESVMRATYILLGEKPADISDWRALQALIGKLGAKSLKNRATKFDFDSLTKDRALKAHKLIKSMEVGEIQDVSNGAATFFVWNQAAIEPHLD</sequence>
<dbReference type="EMBL" id="FN653016">
    <property type="protein sequence ID" value="CBY06980.1"/>
    <property type="molecule type" value="Genomic_DNA"/>
</dbReference>